<dbReference type="InterPro" id="IPR007557">
    <property type="entry name" value="PSP1_C"/>
</dbReference>
<dbReference type="AlphaFoldDB" id="A0A1F4TR46"/>
<dbReference type="NCBIfam" id="NF041131">
    <property type="entry name" value="RicT_YaaT_fam"/>
    <property type="match status" value="1"/>
</dbReference>
<organism evidence="2 3">
    <name type="scientific">candidate division WOR-1 bacterium RIFOXYC2_FULL_41_25</name>
    <dbReference type="NCBI Taxonomy" id="1802586"/>
    <lineage>
        <taxon>Bacteria</taxon>
        <taxon>Bacillati</taxon>
        <taxon>Saganbacteria</taxon>
    </lineage>
</organism>
<dbReference type="Proteomes" id="UP000177309">
    <property type="component" value="Unassembled WGS sequence"/>
</dbReference>
<dbReference type="PROSITE" id="PS51411">
    <property type="entry name" value="PSP1_C"/>
    <property type="match status" value="1"/>
</dbReference>
<proteinExistence type="predicted"/>
<dbReference type="EMBL" id="MEUI01000006">
    <property type="protein sequence ID" value="OGC35195.1"/>
    <property type="molecule type" value="Genomic_DNA"/>
</dbReference>
<feature type="domain" description="PSP1 C-terminal" evidence="1">
    <location>
        <begin position="68"/>
        <end position="156"/>
    </location>
</feature>
<reference evidence="2 3" key="1">
    <citation type="journal article" date="2016" name="Nat. Commun.">
        <title>Thousands of microbial genomes shed light on interconnected biogeochemical processes in an aquifer system.</title>
        <authorList>
            <person name="Anantharaman K."/>
            <person name="Brown C.T."/>
            <person name="Hug L.A."/>
            <person name="Sharon I."/>
            <person name="Castelle C.J."/>
            <person name="Probst A.J."/>
            <person name="Thomas B.C."/>
            <person name="Singh A."/>
            <person name="Wilkins M.J."/>
            <person name="Karaoz U."/>
            <person name="Brodie E.L."/>
            <person name="Williams K.H."/>
            <person name="Hubbard S.S."/>
            <person name="Banfield J.F."/>
        </authorList>
    </citation>
    <scope>NUCLEOTIDE SEQUENCE [LARGE SCALE GENOMIC DNA]</scope>
</reference>
<sequence length="226" mass="25050">MNSNSENKYFAIKLRKFDRLCPITGSGDGSIKAGAAVVVQTDRGIEFGEIIASERTIAKRLARDVKLKKVIRYATAQDIAKAGEIPDLEAKAVVVANQKIKEHELQIKIVNVEYLFDTNRVVVYYKVSKSKKIDNLRDLTRDLSSTLKARVEMSQVSPRAEARMLGGMGPCGRGLCCSSWLEKPKHVTVKMVKEQGLALSPTKTSGMCGRLMCCLEYDYKQETKGG</sequence>
<evidence type="ECO:0000313" key="3">
    <source>
        <dbReference type="Proteomes" id="UP000177309"/>
    </source>
</evidence>
<gene>
    <name evidence="2" type="ORF">A2462_07540</name>
</gene>
<dbReference type="GO" id="GO:0005737">
    <property type="term" value="C:cytoplasm"/>
    <property type="evidence" value="ECO:0007669"/>
    <property type="project" value="TreeGrafter"/>
</dbReference>
<comment type="caution">
    <text evidence="2">The sequence shown here is derived from an EMBL/GenBank/DDBJ whole genome shotgun (WGS) entry which is preliminary data.</text>
</comment>
<dbReference type="Pfam" id="PF04468">
    <property type="entry name" value="PSP1"/>
    <property type="match status" value="1"/>
</dbReference>
<dbReference type="PANTHER" id="PTHR43830:SF3">
    <property type="entry name" value="PROTEIN PSP1"/>
    <property type="match status" value="1"/>
</dbReference>
<protein>
    <recommendedName>
        <fullName evidence="1">PSP1 C-terminal domain-containing protein</fullName>
    </recommendedName>
</protein>
<evidence type="ECO:0000259" key="1">
    <source>
        <dbReference type="PROSITE" id="PS51411"/>
    </source>
</evidence>
<evidence type="ECO:0000313" key="2">
    <source>
        <dbReference type="EMBL" id="OGC35195.1"/>
    </source>
</evidence>
<accession>A0A1F4TR46</accession>
<name>A0A1F4TR46_UNCSA</name>
<dbReference type="PANTHER" id="PTHR43830">
    <property type="entry name" value="PROTEIN PSP1"/>
    <property type="match status" value="1"/>
</dbReference>
<dbReference type="InterPro" id="IPR047767">
    <property type="entry name" value="PSP1-like"/>
</dbReference>